<organism evidence="2 3">
    <name type="scientific">Volvox reticuliferus</name>
    <dbReference type="NCBI Taxonomy" id="1737510"/>
    <lineage>
        <taxon>Eukaryota</taxon>
        <taxon>Viridiplantae</taxon>
        <taxon>Chlorophyta</taxon>
        <taxon>core chlorophytes</taxon>
        <taxon>Chlorophyceae</taxon>
        <taxon>CS clade</taxon>
        <taxon>Chlamydomonadales</taxon>
        <taxon>Volvocaceae</taxon>
        <taxon>Volvox</taxon>
    </lineage>
</organism>
<feature type="compositionally biased region" description="Low complexity" evidence="1">
    <location>
        <begin position="264"/>
        <end position="276"/>
    </location>
</feature>
<feature type="region of interest" description="Disordered" evidence="1">
    <location>
        <begin position="1"/>
        <end position="415"/>
    </location>
</feature>
<feature type="compositionally biased region" description="Gly residues" evidence="1">
    <location>
        <begin position="277"/>
        <end position="290"/>
    </location>
</feature>
<feature type="compositionally biased region" description="Low complexity" evidence="1">
    <location>
        <begin position="357"/>
        <end position="407"/>
    </location>
</feature>
<accession>A0A8J4LTA6</accession>
<sequence length="593" mass="63628">MVVVGGSMERSRLEAEEATDRKDKDSRREGRSERADRARDKEPQSGKSQQEKDRGREEDRGGKAGTASSGGREQREKADKGEKDVSGKDRERGKGEKASVGGKEKGRQQDVEGGTGGSSSFRREADKDKERETKDRDKERHKEKDKERERDREYEERGGSRYDREHESKAGDRDRDRDRGRDRDRDSRRGERDKAERGPDTYARDRVIDMPGPRGGRPPFFDDHADDHGRQSAHPMPPRTSGQMASSYAPDPSTTYLDGGGGMSPQQGPGPGMRALPGGGGSSRHGGSGQGAQQPLMMPPIMDIGMGPSGIGMVQQQQQQPGRMLGNLGSGGDGSMGLDGAMGPDAMLSGMEGGAGAPRRGGQRNGDQAAPGQGAQGPGFAVTSVYTTGPSSGVGGSVTQQQSQQQQPMATAKDPLLQMRIRREYCRQRAQLEEVMVCPQVVGQEAYAELDKTLKRIGAEVALLPLDAQPSVALDPRPAALTATAHVPSTATLSSRMRRFALAELLLDDTYWSSAHMAATLAAAAAAGAGSGQGGCRSAAPFGLGSEEHQLMYSQGLRSCQLAQEKWSALPWCRSGKDGAFFLTEAQQSQGLF</sequence>
<feature type="compositionally biased region" description="Low complexity" evidence="1">
    <location>
        <begin position="291"/>
        <end position="327"/>
    </location>
</feature>
<evidence type="ECO:0000313" key="3">
    <source>
        <dbReference type="Proteomes" id="UP000722791"/>
    </source>
</evidence>
<protein>
    <submittedName>
        <fullName evidence="2">Uncharacterized protein</fullName>
    </submittedName>
</protein>
<feature type="compositionally biased region" description="Basic and acidic residues" evidence="1">
    <location>
        <begin position="72"/>
        <end position="110"/>
    </location>
</feature>
<feature type="compositionally biased region" description="Basic and acidic residues" evidence="1">
    <location>
        <begin position="220"/>
        <end position="230"/>
    </location>
</feature>
<dbReference type="EMBL" id="BNCQ01000028">
    <property type="protein sequence ID" value="GIM08695.1"/>
    <property type="molecule type" value="Genomic_DNA"/>
</dbReference>
<feature type="compositionally biased region" description="Basic and acidic residues" evidence="1">
    <location>
        <begin position="121"/>
        <end position="208"/>
    </location>
</feature>
<feature type="compositionally biased region" description="Basic and acidic residues" evidence="1">
    <location>
        <begin position="9"/>
        <end position="62"/>
    </location>
</feature>
<feature type="compositionally biased region" description="Polar residues" evidence="1">
    <location>
        <begin position="240"/>
        <end position="256"/>
    </location>
</feature>
<evidence type="ECO:0000313" key="2">
    <source>
        <dbReference type="EMBL" id="GIM08695.1"/>
    </source>
</evidence>
<gene>
    <name evidence="2" type="ORF">Vretimale_12698</name>
</gene>
<dbReference type="Proteomes" id="UP000722791">
    <property type="component" value="Unassembled WGS sequence"/>
</dbReference>
<name>A0A8J4LTA6_9CHLO</name>
<comment type="caution">
    <text evidence="2">The sequence shown here is derived from an EMBL/GenBank/DDBJ whole genome shotgun (WGS) entry which is preliminary data.</text>
</comment>
<evidence type="ECO:0000256" key="1">
    <source>
        <dbReference type="SAM" id="MobiDB-lite"/>
    </source>
</evidence>
<reference evidence="2" key="1">
    <citation type="journal article" date="2021" name="Proc. Natl. Acad. Sci. U.S.A.">
        <title>Three genomes in the algal genus Volvox reveal the fate of a haploid sex-determining region after a transition to homothallism.</title>
        <authorList>
            <person name="Yamamoto K."/>
            <person name="Hamaji T."/>
            <person name="Kawai-Toyooka H."/>
            <person name="Matsuzaki R."/>
            <person name="Takahashi F."/>
            <person name="Nishimura Y."/>
            <person name="Kawachi M."/>
            <person name="Noguchi H."/>
            <person name="Minakuchi Y."/>
            <person name="Umen J.G."/>
            <person name="Toyoda A."/>
            <person name="Nozaki H."/>
        </authorList>
    </citation>
    <scope>NUCLEOTIDE SEQUENCE</scope>
    <source>
        <strain evidence="2">NIES-3785</strain>
    </source>
</reference>
<feature type="compositionally biased region" description="Gly residues" evidence="1">
    <location>
        <begin position="328"/>
        <end position="337"/>
    </location>
</feature>
<proteinExistence type="predicted"/>
<dbReference type="AlphaFoldDB" id="A0A8J4LTA6"/>